<dbReference type="InterPro" id="IPR005599">
    <property type="entry name" value="GPI_mannosylTrfase"/>
</dbReference>
<feature type="transmembrane region" description="Helical" evidence="9">
    <location>
        <begin position="133"/>
        <end position="153"/>
    </location>
</feature>
<evidence type="ECO:0008006" key="12">
    <source>
        <dbReference type="Google" id="ProtNLM"/>
    </source>
</evidence>
<evidence type="ECO:0000256" key="3">
    <source>
        <dbReference type="ARBA" id="ARBA00022676"/>
    </source>
</evidence>
<keyword evidence="7 9" id="KW-1133">Transmembrane helix</keyword>
<feature type="transmembrane region" description="Helical" evidence="9">
    <location>
        <begin position="24"/>
        <end position="45"/>
    </location>
</feature>
<keyword evidence="4" id="KW-0808">Transferase</keyword>
<sequence>MATRILPRAAHPAAPARIAVDGPLLAIFGLALALRLAMAPFAGLYHPDELFQYLEQAHRLVFGQGVVPWEYRYGMRSWLLPLTVAVPMALGDRIAPDSLAYLLLPRALAACLSLTIVWTAWSFGARIGRRHGLIAAVIAAIWGEFIFLAPHILSETASIALILPAAALITRRSSARLYVLAGAMLGLGVILRLQHAPAVAILLVLMLRRRAMWKAFVIGMAAAALASVTIDLAMRQPPFGWAIEYVRQNLLHDRAAIYGTSPPTAYLSGIAGALGGWALPMLTMAAIGARRQPALCAAALVNLGLHMAIDHKEYRFILLTQAILLLLAAIGTGDLVAVAARRWPERARLATAMALLLWTGASASLAASGRVGTYRDFDARGPDLYTSLHDDPGLCGLATLATPFSKGGGYAYLHRAVPIYAYRPDEAAMLLRDATGFNRIIAPAASPVPPGFVLGKCAASAAGDPPLCLFIRPGRCAAIRSVFEINRMLVRTDQ</sequence>
<evidence type="ECO:0000313" key="10">
    <source>
        <dbReference type="EMBL" id="NIJ06440.1"/>
    </source>
</evidence>
<feature type="transmembrane region" description="Helical" evidence="9">
    <location>
        <begin position="99"/>
        <end position="121"/>
    </location>
</feature>
<evidence type="ECO:0000256" key="1">
    <source>
        <dbReference type="ARBA" id="ARBA00004127"/>
    </source>
</evidence>
<keyword evidence="5 9" id="KW-0812">Transmembrane</keyword>
<evidence type="ECO:0000313" key="11">
    <source>
        <dbReference type="Proteomes" id="UP000727456"/>
    </source>
</evidence>
<evidence type="ECO:0000256" key="9">
    <source>
        <dbReference type="SAM" id="Phobius"/>
    </source>
</evidence>
<evidence type="ECO:0000256" key="7">
    <source>
        <dbReference type="ARBA" id="ARBA00022989"/>
    </source>
</evidence>
<dbReference type="Proteomes" id="UP000727456">
    <property type="component" value="Unassembled WGS sequence"/>
</dbReference>
<accession>A0ABX0TP89</accession>
<dbReference type="Pfam" id="PF03901">
    <property type="entry name" value="Glyco_transf_22"/>
    <property type="match status" value="1"/>
</dbReference>
<reference evidence="10 11" key="1">
    <citation type="submission" date="2020-03" db="EMBL/GenBank/DDBJ databases">
        <title>Genomic Encyclopedia of Type Strains, Phase III (KMG-III): the genomes of soil and plant-associated and newly described type strains.</title>
        <authorList>
            <person name="Whitman W."/>
        </authorList>
    </citation>
    <scope>NUCLEOTIDE SEQUENCE [LARGE SCALE GENOMIC DNA]</scope>
    <source>
        <strain evidence="10 11">CECT 8804</strain>
    </source>
</reference>
<keyword evidence="6" id="KW-0256">Endoplasmic reticulum</keyword>
<evidence type="ECO:0000256" key="5">
    <source>
        <dbReference type="ARBA" id="ARBA00022692"/>
    </source>
</evidence>
<feature type="transmembrane region" description="Helical" evidence="9">
    <location>
        <begin position="315"/>
        <end position="337"/>
    </location>
</feature>
<dbReference type="EMBL" id="JAAOZC010000001">
    <property type="protein sequence ID" value="NIJ06440.1"/>
    <property type="molecule type" value="Genomic_DNA"/>
</dbReference>
<organism evidence="10 11">
    <name type="scientific">Sphingomonas vulcanisoli</name>
    <dbReference type="NCBI Taxonomy" id="1658060"/>
    <lineage>
        <taxon>Bacteria</taxon>
        <taxon>Pseudomonadati</taxon>
        <taxon>Pseudomonadota</taxon>
        <taxon>Alphaproteobacteria</taxon>
        <taxon>Sphingomonadales</taxon>
        <taxon>Sphingomonadaceae</taxon>
        <taxon>Sphingomonas</taxon>
    </lineage>
</organism>
<feature type="transmembrane region" description="Helical" evidence="9">
    <location>
        <begin position="265"/>
        <end position="287"/>
    </location>
</feature>
<proteinExistence type="predicted"/>
<dbReference type="RefSeq" id="WP_167070909.1">
    <property type="nucleotide sequence ID" value="NZ_JAAOZC010000001.1"/>
</dbReference>
<evidence type="ECO:0000256" key="8">
    <source>
        <dbReference type="ARBA" id="ARBA00023136"/>
    </source>
</evidence>
<evidence type="ECO:0000256" key="6">
    <source>
        <dbReference type="ARBA" id="ARBA00022824"/>
    </source>
</evidence>
<dbReference type="PANTHER" id="PTHR22760">
    <property type="entry name" value="GLYCOSYLTRANSFERASE"/>
    <property type="match status" value="1"/>
</dbReference>
<comment type="subcellular location">
    <subcellularLocation>
        <location evidence="1">Endomembrane system</location>
        <topology evidence="1">Multi-pass membrane protein</topology>
    </subcellularLocation>
    <subcellularLocation>
        <location evidence="2">Endoplasmic reticulum membrane</location>
    </subcellularLocation>
</comment>
<name>A0ABX0TP89_9SPHN</name>
<evidence type="ECO:0000256" key="2">
    <source>
        <dbReference type="ARBA" id="ARBA00004586"/>
    </source>
</evidence>
<feature type="transmembrane region" description="Helical" evidence="9">
    <location>
        <begin position="211"/>
        <end position="230"/>
    </location>
</feature>
<protein>
    <recommendedName>
        <fullName evidence="12">4-amino-4-deoxy-L-arabinose transferase</fullName>
    </recommendedName>
</protein>
<keyword evidence="11" id="KW-1185">Reference proteome</keyword>
<comment type="caution">
    <text evidence="10">The sequence shown here is derived from an EMBL/GenBank/DDBJ whole genome shotgun (WGS) entry which is preliminary data.</text>
</comment>
<gene>
    <name evidence="10" type="ORF">FHS31_000022</name>
</gene>
<evidence type="ECO:0000256" key="4">
    <source>
        <dbReference type="ARBA" id="ARBA00022679"/>
    </source>
</evidence>
<keyword evidence="8 9" id="KW-0472">Membrane</keyword>
<keyword evidence="3" id="KW-0328">Glycosyltransferase</keyword>
<feature type="transmembrane region" description="Helical" evidence="9">
    <location>
        <begin position="349"/>
        <end position="367"/>
    </location>
</feature>